<protein>
    <submittedName>
        <fullName evidence="1">Uncharacterized protein</fullName>
    </submittedName>
</protein>
<reference evidence="1" key="1">
    <citation type="journal article" date="2025" name="Int. J. Syst. Evol. Microbiol.">
        <title>Streptomyces citrinus sp. nov., with yellow diffusible pigment.</title>
        <authorList>
            <person name="He Y."/>
            <person name="Yang E."/>
            <person name="Xu J."/>
            <person name="Sun Y."/>
            <person name="Sun L."/>
        </authorList>
    </citation>
    <scope>NUCLEOTIDE SEQUENCE</scope>
    <source>
        <strain evidence="1">Q6</strain>
    </source>
</reference>
<evidence type="ECO:0000313" key="2">
    <source>
        <dbReference type="Proteomes" id="UP001432251"/>
    </source>
</evidence>
<gene>
    <name evidence="1" type="ORF">V2W30_23145</name>
</gene>
<sequence length="90" mass="9771">MKTTGRRRRHLRRAALPLGTVALFGLHAALASRGHPLPPPAIGGPQARIARPREVVVLGRAAASRCGRVVHRPVRRAARPRNLRRDAALS</sequence>
<evidence type="ECO:0000313" key="1">
    <source>
        <dbReference type="EMBL" id="WWQ65935.1"/>
    </source>
</evidence>
<dbReference type="Proteomes" id="UP001432251">
    <property type="component" value="Chromosome"/>
</dbReference>
<organism evidence="1 2">
    <name type="scientific">Streptomyces citrinus</name>
    <dbReference type="NCBI Taxonomy" id="3118173"/>
    <lineage>
        <taxon>Bacteria</taxon>
        <taxon>Bacillati</taxon>
        <taxon>Actinomycetota</taxon>
        <taxon>Actinomycetes</taxon>
        <taxon>Kitasatosporales</taxon>
        <taxon>Streptomycetaceae</taxon>
        <taxon>Streptomyces</taxon>
    </lineage>
</organism>
<name>A0ACD5AFT7_9ACTN</name>
<keyword evidence="2" id="KW-1185">Reference proteome</keyword>
<dbReference type="EMBL" id="CP146022">
    <property type="protein sequence ID" value="WWQ65935.1"/>
    <property type="molecule type" value="Genomic_DNA"/>
</dbReference>
<accession>A0ACD5AFT7</accession>
<proteinExistence type="predicted"/>